<comment type="caution">
    <text evidence="3">The sequence shown here is derived from an EMBL/GenBank/DDBJ whole genome shotgun (WGS) entry which is preliminary data.</text>
</comment>
<evidence type="ECO:0000256" key="2">
    <source>
        <dbReference type="SAM" id="SignalP"/>
    </source>
</evidence>
<evidence type="ECO:0000313" key="4">
    <source>
        <dbReference type="Proteomes" id="UP001054902"/>
    </source>
</evidence>
<dbReference type="Proteomes" id="UP001054902">
    <property type="component" value="Unassembled WGS sequence"/>
</dbReference>
<feature type="chain" id="PRO_5042148148" evidence="2">
    <location>
        <begin position="20"/>
        <end position="159"/>
    </location>
</feature>
<gene>
    <name evidence="3" type="ORF">CTEN210_15045</name>
</gene>
<protein>
    <submittedName>
        <fullName evidence="3">Uncharacterized protein</fullName>
    </submittedName>
</protein>
<dbReference type="EMBL" id="BLLK01000062">
    <property type="protein sequence ID" value="GFH58569.1"/>
    <property type="molecule type" value="Genomic_DNA"/>
</dbReference>
<feature type="region of interest" description="Disordered" evidence="1">
    <location>
        <begin position="65"/>
        <end position="85"/>
    </location>
</feature>
<name>A0AAD3D6A8_9STRA</name>
<feature type="signal peptide" evidence="2">
    <location>
        <begin position="1"/>
        <end position="19"/>
    </location>
</feature>
<proteinExistence type="predicted"/>
<evidence type="ECO:0000256" key="1">
    <source>
        <dbReference type="SAM" id="MobiDB-lite"/>
    </source>
</evidence>
<reference evidence="3 4" key="1">
    <citation type="journal article" date="2021" name="Sci. Rep.">
        <title>The genome of the diatom Chaetoceros tenuissimus carries an ancient integrated fragment of an extant virus.</title>
        <authorList>
            <person name="Hongo Y."/>
            <person name="Kimura K."/>
            <person name="Takaki Y."/>
            <person name="Yoshida Y."/>
            <person name="Baba S."/>
            <person name="Kobayashi G."/>
            <person name="Nagasaki K."/>
            <person name="Hano T."/>
            <person name="Tomaru Y."/>
        </authorList>
    </citation>
    <scope>NUCLEOTIDE SEQUENCE [LARGE SCALE GENOMIC DNA]</scope>
    <source>
        <strain evidence="3 4">NIES-3715</strain>
    </source>
</reference>
<sequence>MKLIYFALLFVSIFEKADAFCSHIQQASSHRISPILFGTSGDNHENIGQSEIEEIRTLILTMSKEQNDEKRRKDLSDLMTKKVEESRVDEEAKRFLELWDQTLILVGGEVQEEARLKAMKNPPQENDNMNPKEKSDDELQLWALVDMMVQSKTMVKKAR</sequence>
<evidence type="ECO:0000313" key="3">
    <source>
        <dbReference type="EMBL" id="GFH58569.1"/>
    </source>
</evidence>
<keyword evidence="2" id="KW-0732">Signal</keyword>
<accession>A0AAD3D6A8</accession>
<organism evidence="3 4">
    <name type="scientific">Chaetoceros tenuissimus</name>
    <dbReference type="NCBI Taxonomy" id="426638"/>
    <lineage>
        <taxon>Eukaryota</taxon>
        <taxon>Sar</taxon>
        <taxon>Stramenopiles</taxon>
        <taxon>Ochrophyta</taxon>
        <taxon>Bacillariophyta</taxon>
        <taxon>Coscinodiscophyceae</taxon>
        <taxon>Chaetocerotophycidae</taxon>
        <taxon>Chaetocerotales</taxon>
        <taxon>Chaetocerotaceae</taxon>
        <taxon>Chaetoceros</taxon>
    </lineage>
</organism>
<dbReference type="AlphaFoldDB" id="A0AAD3D6A8"/>
<keyword evidence="4" id="KW-1185">Reference proteome</keyword>